<evidence type="ECO:0000256" key="1">
    <source>
        <dbReference type="SAM" id="MobiDB-lite"/>
    </source>
</evidence>
<evidence type="ECO:0000313" key="3">
    <source>
        <dbReference type="EMBL" id="ACF86466.1"/>
    </source>
</evidence>
<evidence type="ECO:0008006" key="4">
    <source>
        <dbReference type="Google" id="ProtNLM"/>
    </source>
</evidence>
<feature type="chain" id="PRO_5009948338" description="Secreted protein" evidence="2">
    <location>
        <begin position="20"/>
        <end position="73"/>
    </location>
</feature>
<dbReference type="EMBL" id="BT041461">
    <property type="protein sequence ID" value="ACF86466.1"/>
    <property type="molecule type" value="mRNA"/>
</dbReference>
<feature type="signal peptide" evidence="2">
    <location>
        <begin position="1"/>
        <end position="19"/>
    </location>
</feature>
<protein>
    <recommendedName>
        <fullName evidence="4">Secreted protein</fullName>
    </recommendedName>
</protein>
<accession>B4FWH3</accession>
<dbReference type="AlphaFoldDB" id="B4FWH3"/>
<sequence length="73" mass="8084">MLLARRWLLACSHAPSGSAALGDLAQRLCASTLGRRPPHLHKPTSSPSPLRHRPARLLCQRPDQPRRQAGPHR</sequence>
<organism evidence="3">
    <name type="scientific">Zea mays</name>
    <name type="common">Maize</name>
    <dbReference type="NCBI Taxonomy" id="4577"/>
    <lineage>
        <taxon>Eukaryota</taxon>
        <taxon>Viridiplantae</taxon>
        <taxon>Streptophyta</taxon>
        <taxon>Embryophyta</taxon>
        <taxon>Tracheophyta</taxon>
        <taxon>Spermatophyta</taxon>
        <taxon>Magnoliopsida</taxon>
        <taxon>Liliopsida</taxon>
        <taxon>Poales</taxon>
        <taxon>Poaceae</taxon>
        <taxon>PACMAD clade</taxon>
        <taxon>Panicoideae</taxon>
        <taxon>Andropogonodae</taxon>
        <taxon>Andropogoneae</taxon>
        <taxon>Tripsacinae</taxon>
        <taxon>Zea</taxon>
    </lineage>
</organism>
<proteinExistence type="evidence at transcript level"/>
<evidence type="ECO:0000256" key="2">
    <source>
        <dbReference type="SAM" id="SignalP"/>
    </source>
</evidence>
<feature type="region of interest" description="Disordered" evidence="1">
    <location>
        <begin position="32"/>
        <end position="73"/>
    </location>
</feature>
<reference evidence="3" key="1">
    <citation type="journal article" date="2009" name="PLoS Genet.">
        <title>Sequencing, mapping, and analysis of 27,455 maize full-length cDNAs.</title>
        <authorList>
            <person name="Soderlund C."/>
            <person name="Descour A."/>
            <person name="Kudrna D."/>
            <person name="Bomhoff M."/>
            <person name="Boyd L."/>
            <person name="Currie J."/>
            <person name="Angelova A."/>
            <person name="Collura K."/>
            <person name="Wissotski M."/>
            <person name="Ashley E."/>
            <person name="Morrow D."/>
            <person name="Fernandes J."/>
            <person name="Walbot V."/>
            <person name="Yu Y."/>
        </authorList>
    </citation>
    <scope>NUCLEOTIDE SEQUENCE</scope>
    <source>
        <strain evidence="3">B73</strain>
    </source>
</reference>
<name>B4FWH3_MAIZE</name>
<keyword evidence="2" id="KW-0732">Signal</keyword>